<proteinExistence type="inferred from homology"/>
<comment type="caution">
    <text evidence="6">The sequence shown here is derived from an EMBL/GenBank/DDBJ whole genome shotgun (WGS) entry which is preliminary data.</text>
</comment>
<evidence type="ECO:0000256" key="1">
    <source>
        <dbReference type="ARBA" id="ARBA00022723"/>
    </source>
</evidence>
<accession>A0A2V3WN89</accession>
<dbReference type="Gene3D" id="3.40.50.720">
    <property type="entry name" value="NAD(P)-binding Rossmann-like Domain"/>
    <property type="match status" value="1"/>
</dbReference>
<evidence type="ECO:0000256" key="4">
    <source>
        <dbReference type="RuleBase" id="RU361277"/>
    </source>
</evidence>
<dbReference type="InterPro" id="IPR002328">
    <property type="entry name" value="ADH_Zn_CS"/>
</dbReference>
<dbReference type="InterPro" id="IPR013154">
    <property type="entry name" value="ADH-like_N"/>
</dbReference>
<dbReference type="OrthoDB" id="9770238at2"/>
<keyword evidence="2 4" id="KW-0862">Zinc</keyword>
<dbReference type="Pfam" id="PF08240">
    <property type="entry name" value="ADH_N"/>
    <property type="match status" value="1"/>
</dbReference>
<evidence type="ECO:0000256" key="3">
    <source>
        <dbReference type="ARBA" id="ARBA00023002"/>
    </source>
</evidence>
<dbReference type="SUPFAM" id="SSF51735">
    <property type="entry name" value="NAD(P)-binding Rossmann-fold domains"/>
    <property type="match status" value="1"/>
</dbReference>
<evidence type="ECO:0000259" key="5">
    <source>
        <dbReference type="SMART" id="SM00829"/>
    </source>
</evidence>
<dbReference type="PROSITE" id="PS00059">
    <property type="entry name" value="ADH_ZINC"/>
    <property type="match status" value="1"/>
</dbReference>
<feature type="domain" description="Enoyl reductase (ER)" evidence="5">
    <location>
        <begin position="12"/>
        <end position="347"/>
    </location>
</feature>
<comment type="similarity">
    <text evidence="4">Belongs to the zinc-containing alcohol dehydrogenase family.</text>
</comment>
<keyword evidence="3" id="KW-0560">Oxidoreductase</keyword>
<gene>
    <name evidence="6" type="ORF">DFR56_10168</name>
</gene>
<dbReference type="AlphaFoldDB" id="A0A2V3WN89"/>
<organism evidence="6 7">
    <name type="scientific">Pseudogracilibacillus auburnensis</name>
    <dbReference type="NCBI Taxonomy" id="1494959"/>
    <lineage>
        <taxon>Bacteria</taxon>
        <taxon>Bacillati</taxon>
        <taxon>Bacillota</taxon>
        <taxon>Bacilli</taxon>
        <taxon>Bacillales</taxon>
        <taxon>Bacillaceae</taxon>
        <taxon>Pseudogracilibacillus</taxon>
    </lineage>
</organism>
<dbReference type="InterPro" id="IPR011032">
    <property type="entry name" value="GroES-like_sf"/>
</dbReference>
<dbReference type="InterPro" id="IPR050129">
    <property type="entry name" value="Zn_alcohol_dh"/>
</dbReference>
<dbReference type="InterPro" id="IPR036291">
    <property type="entry name" value="NAD(P)-bd_dom_sf"/>
</dbReference>
<dbReference type="Pfam" id="PF00107">
    <property type="entry name" value="ADH_zinc_N"/>
    <property type="match status" value="1"/>
</dbReference>
<keyword evidence="7" id="KW-1185">Reference proteome</keyword>
<dbReference type="SMART" id="SM00829">
    <property type="entry name" value="PKS_ER"/>
    <property type="match status" value="1"/>
</dbReference>
<dbReference type="RefSeq" id="WP_110393438.1">
    <property type="nucleotide sequence ID" value="NZ_JBHUHB010000001.1"/>
</dbReference>
<dbReference type="InterPro" id="IPR013149">
    <property type="entry name" value="ADH-like_C"/>
</dbReference>
<dbReference type="PANTHER" id="PTHR43401">
    <property type="entry name" value="L-THREONINE 3-DEHYDROGENASE"/>
    <property type="match status" value="1"/>
</dbReference>
<evidence type="ECO:0000313" key="6">
    <source>
        <dbReference type="EMBL" id="PXW90159.1"/>
    </source>
</evidence>
<dbReference type="EMBL" id="QJJQ01000001">
    <property type="protein sequence ID" value="PXW90159.1"/>
    <property type="molecule type" value="Genomic_DNA"/>
</dbReference>
<dbReference type="Gene3D" id="3.90.180.10">
    <property type="entry name" value="Medium-chain alcohol dehydrogenases, catalytic domain"/>
    <property type="match status" value="1"/>
</dbReference>
<sequence length="350" mass="37935">MGKLMKAVQFMNAYDLKYNNIAIPTFQEDEVLIKVHQVGICATDLEIFEGNMVYFQTGQSTFPIIPGHEWSGEIVAIGEAVTDFSVGDRVVGETTLPCGKCARCLQGRYNLCPHRIECGVLAKNGACAEYITYPTHVLHRFSSHVSYEEASLIEPAAVAYRATGKLNIKPNDHVAVMGGGPIGLLAVQMAKVFGANKVTLIDMNETRLQVGKELDADYVINAARGDLLDQVKQVTNNQLFSAMVEATGNTIAIENSLDTLIPGGRLCLIGLCGGKKATINTDLVVANDLELHGSLGSPNVWNTVISLLEDGKINTRRLITHRFALGQFGEALHFMGEKDPSCIKIIVDVG</sequence>
<name>A0A2V3WN89_9BACI</name>
<dbReference type="GO" id="GO:0008270">
    <property type="term" value="F:zinc ion binding"/>
    <property type="evidence" value="ECO:0007669"/>
    <property type="project" value="InterPro"/>
</dbReference>
<reference evidence="6 7" key="1">
    <citation type="submission" date="2018-05" db="EMBL/GenBank/DDBJ databases">
        <title>Genomic Encyclopedia of Type Strains, Phase IV (KMG-IV): sequencing the most valuable type-strain genomes for metagenomic binning, comparative biology and taxonomic classification.</title>
        <authorList>
            <person name="Goeker M."/>
        </authorList>
    </citation>
    <scope>NUCLEOTIDE SEQUENCE [LARGE SCALE GENOMIC DNA]</scope>
    <source>
        <strain evidence="6 7">DSM 28556</strain>
    </source>
</reference>
<evidence type="ECO:0000256" key="2">
    <source>
        <dbReference type="ARBA" id="ARBA00022833"/>
    </source>
</evidence>
<dbReference type="SUPFAM" id="SSF50129">
    <property type="entry name" value="GroES-like"/>
    <property type="match status" value="1"/>
</dbReference>
<evidence type="ECO:0000313" key="7">
    <source>
        <dbReference type="Proteomes" id="UP000247978"/>
    </source>
</evidence>
<dbReference type="InterPro" id="IPR020843">
    <property type="entry name" value="ER"/>
</dbReference>
<dbReference type="PANTHER" id="PTHR43401:SF2">
    <property type="entry name" value="L-THREONINE 3-DEHYDROGENASE"/>
    <property type="match status" value="1"/>
</dbReference>
<keyword evidence="1 4" id="KW-0479">Metal-binding</keyword>
<dbReference type="GO" id="GO:0016491">
    <property type="term" value="F:oxidoreductase activity"/>
    <property type="evidence" value="ECO:0007669"/>
    <property type="project" value="UniProtKB-KW"/>
</dbReference>
<dbReference type="Proteomes" id="UP000247978">
    <property type="component" value="Unassembled WGS sequence"/>
</dbReference>
<comment type="cofactor">
    <cofactor evidence="4">
        <name>Zn(2+)</name>
        <dbReference type="ChEBI" id="CHEBI:29105"/>
    </cofactor>
</comment>
<protein>
    <submittedName>
        <fullName evidence="6">L-iditol 2-dehydrogenase</fullName>
    </submittedName>
</protein>